<evidence type="ECO:0000313" key="4">
    <source>
        <dbReference type="Proteomes" id="UP000242146"/>
    </source>
</evidence>
<dbReference type="InterPro" id="IPR001849">
    <property type="entry name" value="PH_domain"/>
</dbReference>
<dbReference type="OrthoDB" id="2344588at2759"/>
<dbReference type="SUPFAM" id="SSF50729">
    <property type="entry name" value="PH domain-like"/>
    <property type="match status" value="1"/>
</dbReference>
<feature type="domain" description="PH" evidence="2">
    <location>
        <begin position="8"/>
        <end position="111"/>
    </location>
</feature>
<keyword evidence="4" id="KW-1185">Reference proteome</keyword>
<dbReference type="PROSITE" id="PS50003">
    <property type="entry name" value="PH_DOMAIN"/>
    <property type="match status" value="1"/>
</dbReference>
<proteinExistence type="predicted"/>
<dbReference type="InterPro" id="IPR011993">
    <property type="entry name" value="PH-like_dom_sf"/>
</dbReference>
<protein>
    <submittedName>
        <fullName evidence="3">PH-domain-containing protein</fullName>
    </submittedName>
</protein>
<name>A0A1X2G700_9FUNG</name>
<evidence type="ECO:0000259" key="2">
    <source>
        <dbReference type="PROSITE" id="PS50003"/>
    </source>
</evidence>
<comment type="caution">
    <text evidence="3">The sequence shown here is derived from an EMBL/GenBank/DDBJ whole genome shotgun (WGS) entry which is preliminary data.</text>
</comment>
<reference evidence="3 4" key="1">
    <citation type="submission" date="2016-07" db="EMBL/GenBank/DDBJ databases">
        <title>Pervasive Adenine N6-methylation of Active Genes in Fungi.</title>
        <authorList>
            <consortium name="DOE Joint Genome Institute"/>
            <person name="Mondo S.J."/>
            <person name="Dannebaum R.O."/>
            <person name="Kuo R.C."/>
            <person name="Labutti K."/>
            <person name="Haridas S."/>
            <person name="Kuo A."/>
            <person name="Salamov A."/>
            <person name="Ahrendt S.R."/>
            <person name="Lipzen A."/>
            <person name="Sullivan W."/>
            <person name="Andreopoulos W.B."/>
            <person name="Clum A."/>
            <person name="Lindquist E."/>
            <person name="Daum C."/>
            <person name="Ramamoorthy G.K."/>
            <person name="Gryganskyi A."/>
            <person name="Culley D."/>
            <person name="Magnuson J.K."/>
            <person name="James T.Y."/>
            <person name="O'Malley M.A."/>
            <person name="Stajich J.E."/>
            <person name="Spatafora J.W."/>
            <person name="Visel A."/>
            <person name="Grigoriev I.V."/>
        </authorList>
    </citation>
    <scope>NUCLEOTIDE SEQUENCE [LARGE SCALE GENOMIC DNA]</scope>
    <source>
        <strain evidence="3 4">NRRL 3301</strain>
    </source>
</reference>
<dbReference type="CDD" id="cd00821">
    <property type="entry name" value="PH"/>
    <property type="match status" value="1"/>
</dbReference>
<sequence>MPLPLDLDAPRAAWLFKMSHGFAGKAKWHPRFFILLDTELRCYKDEHAESPSQTLHLSEIKQVIPLMDRPNTFRLEPTLAYKQRQNKPWTIECSSHHEMALWYECLQHRIKLTPIFEPPVCTRSSRSHYFLTLRRKKQPTITPSFSTPPILMTPSMSTSSTSTIQTPPASIGQRRGAVIQSLQLRNEPFGSLHPLELPPPTSPTLTCTTLTSSVVS</sequence>
<dbReference type="AlphaFoldDB" id="A0A1X2G700"/>
<feature type="compositionally biased region" description="Low complexity" evidence="1">
    <location>
        <begin position="142"/>
        <end position="168"/>
    </location>
</feature>
<dbReference type="Proteomes" id="UP000242146">
    <property type="component" value="Unassembled WGS sequence"/>
</dbReference>
<gene>
    <name evidence="3" type="ORF">DM01DRAFT_1386406</name>
</gene>
<evidence type="ECO:0000313" key="3">
    <source>
        <dbReference type="EMBL" id="ORX45856.1"/>
    </source>
</evidence>
<dbReference type="Pfam" id="PF00169">
    <property type="entry name" value="PH"/>
    <property type="match status" value="1"/>
</dbReference>
<dbReference type="EMBL" id="MCGT01000040">
    <property type="protein sequence ID" value="ORX45856.1"/>
    <property type="molecule type" value="Genomic_DNA"/>
</dbReference>
<dbReference type="SMART" id="SM00233">
    <property type="entry name" value="PH"/>
    <property type="match status" value="1"/>
</dbReference>
<accession>A0A1X2G700</accession>
<evidence type="ECO:0000256" key="1">
    <source>
        <dbReference type="SAM" id="MobiDB-lite"/>
    </source>
</evidence>
<dbReference type="Gene3D" id="2.30.29.30">
    <property type="entry name" value="Pleckstrin-homology domain (PH domain)/Phosphotyrosine-binding domain (PTB)"/>
    <property type="match status" value="1"/>
</dbReference>
<feature type="region of interest" description="Disordered" evidence="1">
    <location>
        <begin position="142"/>
        <end position="171"/>
    </location>
</feature>
<organism evidence="3 4">
    <name type="scientific">Hesseltinella vesiculosa</name>
    <dbReference type="NCBI Taxonomy" id="101127"/>
    <lineage>
        <taxon>Eukaryota</taxon>
        <taxon>Fungi</taxon>
        <taxon>Fungi incertae sedis</taxon>
        <taxon>Mucoromycota</taxon>
        <taxon>Mucoromycotina</taxon>
        <taxon>Mucoromycetes</taxon>
        <taxon>Mucorales</taxon>
        <taxon>Cunninghamellaceae</taxon>
        <taxon>Hesseltinella</taxon>
    </lineage>
</organism>